<comment type="caution">
    <text evidence="4">The sequence shown here is derived from an EMBL/GenBank/DDBJ whole genome shotgun (WGS) entry which is preliminary data.</text>
</comment>
<name>A0AAW7YVZ3_9STAP</name>
<dbReference type="InterPro" id="IPR036034">
    <property type="entry name" value="PDZ_sf"/>
</dbReference>
<evidence type="ECO:0008006" key="6">
    <source>
        <dbReference type="Google" id="ProtNLM"/>
    </source>
</evidence>
<keyword evidence="3" id="KW-1133">Transmembrane helix</keyword>
<dbReference type="RefSeq" id="WP_303522589.1">
    <property type="nucleotide sequence ID" value="NZ_JAUOQO010000764.1"/>
</dbReference>
<accession>A0AAW7YVZ3</accession>
<gene>
    <name evidence="4" type="ORF">Q4528_15375</name>
</gene>
<keyword evidence="2" id="KW-0812">Transmembrane</keyword>
<keyword evidence="3" id="KW-0472">Membrane</keyword>
<reference evidence="4" key="1">
    <citation type="submission" date="2023-07" db="EMBL/GenBank/DDBJ databases">
        <title>Genome content predicts the carbon catabolic preferences of heterotrophic bacteria.</title>
        <authorList>
            <person name="Gralka M."/>
        </authorList>
    </citation>
    <scope>NUCLEOTIDE SEQUENCE</scope>
    <source>
        <strain evidence="4">E2R20</strain>
    </source>
</reference>
<organism evidence="4 5">
    <name type="scientific">Staphylococcus pasteuri_A</name>
    <dbReference type="NCBI Taxonomy" id="3062664"/>
    <lineage>
        <taxon>Bacteria</taxon>
        <taxon>Bacillati</taxon>
        <taxon>Bacillota</taxon>
        <taxon>Bacilli</taxon>
        <taxon>Bacillales</taxon>
        <taxon>Staphylococcaceae</taxon>
        <taxon>Staphylococcus</taxon>
    </lineage>
</organism>
<feature type="non-terminal residue" evidence="4">
    <location>
        <position position="1"/>
    </location>
</feature>
<evidence type="ECO:0000313" key="4">
    <source>
        <dbReference type="EMBL" id="MDO6575493.1"/>
    </source>
</evidence>
<dbReference type="EMBL" id="JAUOQO010000764">
    <property type="protein sequence ID" value="MDO6575493.1"/>
    <property type="molecule type" value="Genomic_DNA"/>
</dbReference>
<evidence type="ECO:0000313" key="5">
    <source>
        <dbReference type="Proteomes" id="UP001170310"/>
    </source>
</evidence>
<evidence type="ECO:0000256" key="1">
    <source>
        <dbReference type="ARBA" id="ARBA00022670"/>
    </source>
</evidence>
<keyword evidence="5" id="KW-1185">Reference proteome</keyword>
<sequence length="76" mass="7822">PAYLAGLSVGDEILAIDGVPVGDAGFVWPEIEGPVVLLVRGAGGQTRHVVFDPFSNEQGMRPIGGAVVLDPVVITL</sequence>
<evidence type="ECO:0000256" key="2">
    <source>
        <dbReference type="ARBA" id="ARBA00022692"/>
    </source>
</evidence>
<keyword evidence="1" id="KW-0645">Protease</keyword>
<dbReference type="Proteomes" id="UP001170310">
    <property type="component" value="Unassembled WGS sequence"/>
</dbReference>
<protein>
    <recommendedName>
        <fullName evidence="6">PDZ domain-containing protein</fullName>
    </recommendedName>
</protein>
<proteinExistence type="predicted"/>
<dbReference type="AlphaFoldDB" id="A0AAW7YVZ3"/>
<dbReference type="Gene3D" id="2.30.42.10">
    <property type="match status" value="1"/>
</dbReference>
<dbReference type="SUPFAM" id="SSF50156">
    <property type="entry name" value="PDZ domain-like"/>
    <property type="match status" value="1"/>
</dbReference>
<evidence type="ECO:0000256" key="3">
    <source>
        <dbReference type="ARBA" id="ARBA00022989"/>
    </source>
</evidence>
<keyword evidence="1" id="KW-0378">Hydrolase</keyword>